<evidence type="ECO:0000313" key="1">
    <source>
        <dbReference type="EMBL" id="MBX44696.1"/>
    </source>
</evidence>
<proteinExistence type="predicted"/>
<accession>A0A2P2NQC1</accession>
<dbReference type="AlphaFoldDB" id="A0A2P2NQC1"/>
<organism evidence="1">
    <name type="scientific">Rhizophora mucronata</name>
    <name type="common">Asiatic mangrove</name>
    <dbReference type="NCBI Taxonomy" id="61149"/>
    <lineage>
        <taxon>Eukaryota</taxon>
        <taxon>Viridiplantae</taxon>
        <taxon>Streptophyta</taxon>
        <taxon>Embryophyta</taxon>
        <taxon>Tracheophyta</taxon>
        <taxon>Spermatophyta</taxon>
        <taxon>Magnoliopsida</taxon>
        <taxon>eudicotyledons</taxon>
        <taxon>Gunneridae</taxon>
        <taxon>Pentapetalae</taxon>
        <taxon>rosids</taxon>
        <taxon>fabids</taxon>
        <taxon>Malpighiales</taxon>
        <taxon>Rhizophoraceae</taxon>
        <taxon>Rhizophora</taxon>
    </lineage>
</organism>
<sequence>MYASFPLRNMKTRNSTKPMPNDVATIMMIENFASFGLPLPSSFDTLTLAAAKKPRDIIISHPLMLMQIARASMAISAFFKFPVKRTKMVLYQSSRQSIAPEDKESLITGQRSLTASIEKPFQVSRHPPHVTNES</sequence>
<dbReference type="EMBL" id="GGEC01064212">
    <property type="protein sequence ID" value="MBX44696.1"/>
    <property type="molecule type" value="Transcribed_RNA"/>
</dbReference>
<protein>
    <submittedName>
        <fullName evidence="1">Uncharacterized protein</fullName>
    </submittedName>
</protein>
<name>A0A2P2NQC1_RHIMU</name>
<reference evidence="1" key="1">
    <citation type="submission" date="2018-02" db="EMBL/GenBank/DDBJ databases">
        <title>Rhizophora mucronata_Transcriptome.</title>
        <authorList>
            <person name="Meera S.P."/>
            <person name="Sreeshan A."/>
            <person name="Augustine A."/>
        </authorList>
    </citation>
    <scope>NUCLEOTIDE SEQUENCE</scope>
    <source>
        <tissue evidence="1">Leaf</tissue>
    </source>
</reference>